<feature type="domain" description="AMIN-like" evidence="1">
    <location>
        <begin position="5"/>
        <end position="42"/>
    </location>
</feature>
<gene>
    <name evidence="2" type="ORF">EV644_14512</name>
</gene>
<dbReference type="Proteomes" id="UP000295818">
    <property type="component" value="Unassembled WGS sequence"/>
</dbReference>
<comment type="caution">
    <text evidence="2">The sequence shown here is derived from an EMBL/GenBank/DDBJ whole genome shotgun (WGS) entry which is preliminary data.</text>
</comment>
<name>A0ABY2B6X9_9ACTN</name>
<evidence type="ECO:0000313" key="2">
    <source>
        <dbReference type="EMBL" id="TCO08546.1"/>
    </source>
</evidence>
<protein>
    <recommendedName>
        <fullName evidence="1">AMIN-like domain-containing protein</fullName>
    </recommendedName>
</protein>
<dbReference type="InterPro" id="IPR056303">
    <property type="entry name" value="AMIN-like"/>
</dbReference>
<keyword evidence="3" id="KW-1185">Reference proteome</keyword>
<accession>A0ABY2B6X9</accession>
<reference evidence="2 3" key="1">
    <citation type="journal article" date="2015" name="Stand. Genomic Sci.">
        <title>Genomic Encyclopedia of Bacterial and Archaeal Type Strains, Phase III: the genomes of soil and plant-associated and newly described type strains.</title>
        <authorList>
            <person name="Whitman W.B."/>
            <person name="Woyke T."/>
            <person name="Klenk H.P."/>
            <person name="Zhou Y."/>
            <person name="Lilburn T.G."/>
            <person name="Beck B.J."/>
            <person name="De Vos P."/>
            <person name="Vandamme P."/>
            <person name="Eisen J.A."/>
            <person name="Garrity G."/>
            <person name="Hugenholtz P."/>
            <person name="Kyrpides N.C."/>
        </authorList>
    </citation>
    <scope>NUCLEOTIDE SEQUENCE [LARGE SCALE GENOMIC DNA]</scope>
    <source>
        <strain evidence="2 3">VKM Ac-2538</strain>
    </source>
</reference>
<organism evidence="2 3">
    <name type="scientific">Kribbella orskensis</name>
    <dbReference type="NCBI Taxonomy" id="2512216"/>
    <lineage>
        <taxon>Bacteria</taxon>
        <taxon>Bacillati</taxon>
        <taxon>Actinomycetota</taxon>
        <taxon>Actinomycetes</taxon>
        <taxon>Propionibacteriales</taxon>
        <taxon>Kribbellaceae</taxon>
        <taxon>Kribbella</taxon>
    </lineage>
</organism>
<sequence>MIRVGFEGQATFGVGVRARLPFHTFTLSGPGRGSRLVIDITHRWWGIRCLRGPGGLRRVRMDVALYLRVWVRRPGFAH</sequence>
<evidence type="ECO:0000313" key="3">
    <source>
        <dbReference type="Proteomes" id="UP000295818"/>
    </source>
</evidence>
<dbReference type="Pfam" id="PF24837">
    <property type="entry name" value="AMIN-like"/>
    <property type="match status" value="1"/>
</dbReference>
<dbReference type="EMBL" id="SLWM01000045">
    <property type="protein sequence ID" value="TCO08546.1"/>
    <property type="molecule type" value="Genomic_DNA"/>
</dbReference>
<evidence type="ECO:0000259" key="1">
    <source>
        <dbReference type="Pfam" id="PF24837"/>
    </source>
</evidence>
<proteinExistence type="predicted"/>